<sequence length="182" mass="21264">DLKNDMLIFSPELEGDYQIHLSITDISDDVIAEELFYYRAIAETLEVAIANAKPELEIDKHPSTVIKPTKKKKRSNKEKGKRSNPAKKQKKKNAIKNKDIHYTIQVAAWPSLELARIDQLKLIEEGLDAYIQRHYRNKRDEVWYRVRIGNFINKNKAQKIQDQIESITHAKTWLDIIPSEKK</sequence>
<feature type="compositionally biased region" description="Basic residues" evidence="1">
    <location>
        <begin position="68"/>
        <end position="94"/>
    </location>
</feature>
<reference evidence="3" key="1">
    <citation type="submission" date="2018-05" db="EMBL/GenBank/DDBJ databases">
        <authorList>
            <person name="Lanie J.A."/>
            <person name="Ng W.-L."/>
            <person name="Kazmierczak K.M."/>
            <person name="Andrzejewski T.M."/>
            <person name="Davidsen T.M."/>
            <person name="Wayne K.J."/>
            <person name="Tettelin H."/>
            <person name="Glass J.I."/>
            <person name="Rusch D."/>
            <person name="Podicherti R."/>
            <person name="Tsui H.-C.T."/>
            <person name="Winkler M.E."/>
        </authorList>
    </citation>
    <scope>NUCLEOTIDE SEQUENCE</scope>
</reference>
<dbReference type="AlphaFoldDB" id="A0A383EAP7"/>
<feature type="non-terminal residue" evidence="3">
    <location>
        <position position="1"/>
    </location>
</feature>
<dbReference type="SUPFAM" id="SSF110997">
    <property type="entry name" value="Sporulation related repeat"/>
    <property type="match status" value="1"/>
</dbReference>
<dbReference type="EMBL" id="UINC01224188">
    <property type="protein sequence ID" value="SVE53704.1"/>
    <property type="molecule type" value="Genomic_DNA"/>
</dbReference>
<dbReference type="GO" id="GO:0042834">
    <property type="term" value="F:peptidoglycan binding"/>
    <property type="evidence" value="ECO:0007669"/>
    <property type="project" value="InterPro"/>
</dbReference>
<dbReference type="Pfam" id="PF05036">
    <property type="entry name" value="SPOR"/>
    <property type="match status" value="1"/>
</dbReference>
<organism evidence="3">
    <name type="scientific">marine metagenome</name>
    <dbReference type="NCBI Taxonomy" id="408172"/>
    <lineage>
        <taxon>unclassified sequences</taxon>
        <taxon>metagenomes</taxon>
        <taxon>ecological metagenomes</taxon>
    </lineage>
</organism>
<dbReference type="InterPro" id="IPR036680">
    <property type="entry name" value="SPOR-like_sf"/>
</dbReference>
<dbReference type="InterPro" id="IPR007730">
    <property type="entry name" value="SPOR-like_dom"/>
</dbReference>
<protein>
    <recommendedName>
        <fullName evidence="2">SPOR domain-containing protein</fullName>
    </recommendedName>
</protein>
<dbReference type="PROSITE" id="PS51724">
    <property type="entry name" value="SPOR"/>
    <property type="match status" value="1"/>
</dbReference>
<accession>A0A383EAP7</accession>
<dbReference type="Gene3D" id="3.30.70.1070">
    <property type="entry name" value="Sporulation related repeat"/>
    <property type="match status" value="1"/>
</dbReference>
<feature type="domain" description="SPOR" evidence="2">
    <location>
        <begin position="96"/>
        <end position="177"/>
    </location>
</feature>
<name>A0A383EAP7_9ZZZZ</name>
<gene>
    <name evidence="3" type="ORF">METZ01_LOCUS506558</name>
</gene>
<proteinExistence type="predicted"/>
<evidence type="ECO:0000313" key="3">
    <source>
        <dbReference type="EMBL" id="SVE53704.1"/>
    </source>
</evidence>
<evidence type="ECO:0000259" key="2">
    <source>
        <dbReference type="PROSITE" id="PS51724"/>
    </source>
</evidence>
<evidence type="ECO:0000256" key="1">
    <source>
        <dbReference type="SAM" id="MobiDB-lite"/>
    </source>
</evidence>
<feature type="region of interest" description="Disordered" evidence="1">
    <location>
        <begin position="60"/>
        <end position="94"/>
    </location>
</feature>